<dbReference type="InterPro" id="IPR000073">
    <property type="entry name" value="AB_hydrolase_1"/>
</dbReference>
<dbReference type="Pfam" id="PF00561">
    <property type="entry name" value="Abhydrolase_1"/>
    <property type="match status" value="1"/>
</dbReference>
<dbReference type="InterPro" id="IPR050471">
    <property type="entry name" value="AB_hydrolase"/>
</dbReference>
<comment type="caution">
    <text evidence="2">The sequence shown here is derived from an EMBL/GenBank/DDBJ whole genome shotgun (WGS) entry which is preliminary data.</text>
</comment>
<evidence type="ECO:0000259" key="1">
    <source>
        <dbReference type="Pfam" id="PF00561"/>
    </source>
</evidence>
<dbReference type="Proteomes" id="UP000569951">
    <property type="component" value="Unassembled WGS sequence"/>
</dbReference>
<dbReference type="InterPro" id="IPR029058">
    <property type="entry name" value="AB_hydrolase_fold"/>
</dbReference>
<organism evidence="2 3">
    <name type="scientific">Deinobacterium chartae</name>
    <dbReference type="NCBI Taxonomy" id="521158"/>
    <lineage>
        <taxon>Bacteria</taxon>
        <taxon>Thermotogati</taxon>
        <taxon>Deinococcota</taxon>
        <taxon>Deinococci</taxon>
        <taxon>Deinococcales</taxon>
        <taxon>Deinococcaceae</taxon>
        <taxon>Deinobacterium</taxon>
    </lineage>
</organism>
<dbReference type="RefSeq" id="WP_183988765.1">
    <property type="nucleotide sequence ID" value="NZ_JACHHG010000019.1"/>
</dbReference>
<evidence type="ECO:0000313" key="3">
    <source>
        <dbReference type="Proteomes" id="UP000569951"/>
    </source>
</evidence>
<accession>A0A841I3Z8</accession>
<reference evidence="2 3" key="1">
    <citation type="submission" date="2020-08" db="EMBL/GenBank/DDBJ databases">
        <title>Genomic Encyclopedia of Type Strains, Phase IV (KMG-IV): sequencing the most valuable type-strain genomes for metagenomic binning, comparative biology and taxonomic classification.</title>
        <authorList>
            <person name="Goeker M."/>
        </authorList>
    </citation>
    <scope>NUCLEOTIDE SEQUENCE [LARGE SCALE GENOMIC DNA]</scope>
    <source>
        <strain evidence="2 3">DSM 21458</strain>
    </source>
</reference>
<dbReference type="SUPFAM" id="SSF53474">
    <property type="entry name" value="alpha/beta-Hydrolases"/>
    <property type="match status" value="1"/>
</dbReference>
<feature type="domain" description="AB hydrolase-1" evidence="1">
    <location>
        <begin position="30"/>
        <end position="152"/>
    </location>
</feature>
<dbReference type="PANTHER" id="PTHR43433">
    <property type="entry name" value="HYDROLASE, ALPHA/BETA FOLD FAMILY PROTEIN"/>
    <property type="match status" value="1"/>
</dbReference>
<evidence type="ECO:0000313" key="2">
    <source>
        <dbReference type="EMBL" id="MBB6100033.1"/>
    </source>
</evidence>
<protein>
    <submittedName>
        <fullName evidence="2">Pimeloyl-ACP methyl ester carboxylesterase</fullName>
    </submittedName>
</protein>
<sequence>MSAALHAVEAVTLGGVKQWLLVQTENVNNPVLLIVHGGPAFNAPGVAMRGLNRTVATATRELVRHFTLVFWDQRGSGKSRRGVPPESLNFEQYVRDTIELVDHLRERFGQDRIVLAGLSWGSAIAATVAARHPETLYAYVGLAQITNWAEADGITYRWALEEAQSRGNRRLLRALHRMGPPPYATPQAWKPLRAVLMQLGAMLYKAPGVKPPNILTEYVLPLLRSPDYSLGDALSALFVSTQRAFTPRMIADFGRINLFRDASRIDVPVHVLHGRHDRWVPSEQAARWVQALRAPSKRLVWLEKSSHAFHAEDQDAVERYLIDVVLPRVMTERAEQQLTRQR</sequence>
<dbReference type="AlphaFoldDB" id="A0A841I3Z8"/>
<name>A0A841I3Z8_9DEIO</name>
<dbReference type="EMBL" id="JACHHG010000019">
    <property type="protein sequence ID" value="MBB6100033.1"/>
    <property type="molecule type" value="Genomic_DNA"/>
</dbReference>
<dbReference type="PANTHER" id="PTHR43433:SF5">
    <property type="entry name" value="AB HYDROLASE-1 DOMAIN-CONTAINING PROTEIN"/>
    <property type="match status" value="1"/>
</dbReference>
<gene>
    <name evidence="2" type="ORF">HNR42_003498</name>
</gene>
<dbReference type="Gene3D" id="3.40.50.1820">
    <property type="entry name" value="alpha/beta hydrolase"/>
    <property type="match status" value="1"/>
</dbReference>
<keyword evidence="3" id="KW-1185">Reference proteome</keyword>
<proteinExistence type="predicted"/>